<sequence>MSNQDYDHPTPDPAVSGPVARIASRLASLVWWTALTILVLLAMYAGIGRQLTANLDSFTDELEQELSARSRLDISIDRLSSRWNWLDPSVIATGLVVTNAENGETIADLEHLIVELDFWSSLARQRIVFKDIEADGLQLTLVRPENSPLPEAMAELVPMPETRADEWQEWVELAGRWLSEPEARITRVSLAVGRNRDNLRDLYIPQLDLSYRRGLFQASGRAMQAGTATQLASFSLVGQHFFRGDFTGQLYLDVDSGRLFDGLLDDLSWRDLRAEGFDLGGEAWVTLANGEIRRVQGTVSTPYLQLGVGSDSLAPLEDIQARFGWLPGEALIFQDLSWRWQEETVPAFNLSLRQGSDGQAVIRANALPLSPIRGLVQALALLPEQAGSALEHYQPSGYLDEFKLVIPEQAEQFELTARLREAGVQGWRGTPEASDVYGQLQVDATGGYVDLDTGKPATVGFPQLFAGAWDFTRLQGRVSWQMDGPITRVGADNLEATYGDDTRVSGGFELRLDKQGEDNLGLRVAIQNGDASMLAGFVPVDVVNEELYQWLTTAVEEGRISDGRFYGHGRIDRGAPRGGFVASMWYEFEDGQVRYDPSWPLVQGAAGRVRVQGGDAWINLNEGETGGLDISGTKVRLQAGGDDPARLLIETAPKVSGERVSWWLANTPLGQWAGEGARQAQYNGQFGVDLDIDLPLVADAEPTVQAMVRTSGAGFRLPQTGLSWQEIEADLTYHTRKGFSGGPVTARFMGAPVALDFTRSDRDDAVAIRQTGRLTLPDVLTEAGLAENQSLGMSGTLDYTAGLLVDSEGASEITLSSDLTGLTVGWPAPLGKSASEATDLTVEVNPFVSEGVDVATLWQDRMDFRLNWRADGFDLQFDQLNLGDQKLSGVQVSGSDLGDRWLLSTDSEVALGQVVYPKDGSAIKVDLKTLRLPGKSGETGITETTPAMTEAGEDTAATLRELDLAAWPGVDVTLNQLWLGEQSAGSWRFLLRPQDERIEVQSIDGHLGELRLKGNLTWSLLSGRETSRFQGELSGGALRDLQALTGTPIPLENEKTEVALDLEWPGSPDRIDPARLSGEIRGRLDDGVILEESGSAQLFRVFNLLNTDTLWRRLKLDFSDLYEAGVAFDAISGKMKLVDGLVTMDPELQLVGPSGAFKLSGATNMADESLDMRLVVVLPVTQNLPLAALLMGAGAPIGGALFVLDKILGDPLSKLTSATYSVTGSWNDPEVDLRGVFDTD</sequence>
<reference evidence="3 4" key="1">
    <citation type="submission" date="2020-08" db="EMBL/GenBank/DDBJ databases">
        <title>Genomic Encyclopedia of Type Strains, Phase IV (KMG-IV): sequencing the most valuable type-strain genomes for metagenomic binning, comparative biology and taxonomic classification.</title>
        <authorList>
            <person name="Goeker M."/>
        </authorList>
    </citation>
    <scope>NUCLEOTIDE SEQUENCE [LARGE SCALE GENOMIC DNA]</scope>
    <source>
        <strain evidence="3 4">DSM 22359</strain>
    </source>
</reference>
<keyword evidence="1" id="KW-0812">Transmembrane</keyword>
<dbReference type="PANTHER" id="PTHR38690">
    <property type="entry name" value="PROTEASE-RELATED"/>
    <property type="match status" value="1"/>
</dbReference>
<proteinExistence type="predicted"/>
<keyword evidence="1" id="KW-1133">Transmembrane helix</keyword>
<keyword evidence="1" id="KW-0472">Membrane</keyword>
<dbReference type="PANTHER" id="PTHR38690:SF1">
    <property type="entry name" value="PROTEASE"/>
    <property type="match status" value="1"/>
</dbReference>
<dbReference type="InterPro" id="IPR025263">
    <property type="entry name" value="YhdP_central"/>
</dbReference>
<dbReference type="InterPro" id="IPR011836">
    <property type="entry name" value="YhdP"/>
</dbReference>
<feature type="domain" description="YhdP central" evidence="2">
    <location>
        <begin position="24"/>
        <end position="870"/>
    </location>
</feature>
<evidence type="ECO:0000259" key="2">
    <source>
        <dbReference type="Pfam" id="PF13116"/>
    </source>
</evidence>
<name>A0A840UMP2_9GAMM</name>
<organism evidence="3 4">
    <name type="scientific">Marinobacter oulmenensis</name>
    <dbReference type="NCBI Taxonomy" id="643747"/>
    <lineage>
        <taxon>Bacteria</taxon>
        <taxon>Pseudomonadati</taxon>
        <taxon>Pseudomonadota</taxon>
        <taxon>Gammaproteobacteria</taxon>
        <taxon>Pseudomonadales</taxon>
        <taxon>Marinobacteraceae</taxon>
        <taxon>Marinobacter</taxon>
    </lineage>
</organism>
<dbReference type="Proteomes" id="UP000591735">
    <property type="component" value="Unassembled WGS sequence"/>
</dbReference>
<keyword evidence="4" id="KW-1185">Reference proteome</keyword>
<accession>A0A840UMP2</accession>
<evidence type="ECO:0000256" key="1">
    <source>
        <dbReference type="SAM" id="Phobius"/>
    </source>
</evidence>
<evidence type="ECO:0000313" key="4">
    <source>
        <dbReference type="Proteomes" id="UP000591735"/>
    </source>
</evidence>
<dbReference type="AlphaFoldDB" id="A0A840UMP2"/>
<comment type="caution">
    <text evidence="3">The sequence shown here is derived from an EMBL/GenBank/DDBJ whole genome shotgun (WGS) entry which is preliminary data.</text>
</comment>
<dbReference type="RefSeq" id="WP_183704907.1">
    <property type="nucleotide sequence ID" value="NZ_JACHFE010000006.1"/>
</dbReference>
<gene>
    <name evidence="3" type="ORF">HNR38_002612</name>
</gene>
<feature type="transmembrane region" description="Helical" evidence="1">
    <location>
        <begin position="29"/>
        <end position="47"/>
    </location>
</feature>
<protein>
    <submittedName>
        <fullName evidence="3">Uncharacterized protein YhdP</fullName>
    </submittedName>
</protein>
<feature type="domain" description="YhdP central" evidence="2">
    <location>
        <begin position="871"/>
        <end position="1231"/>
    </location>
</feature>
<dbReference type="EMBL" id="JACHFE010000006">
    <property type="protein sequence ID" value="MBB5322117.1"/>
    <property type="molecule type" value="Genomic_DNA"/>
</dbReference>
<evidence type="ECO:0000313" key="3">
    <source>
        <dbReference type="EMBL" id="MBB5322117.1"/>
    </source>
</evidence>
<dbReference type="Pfam" id="PF13116">
    <property type="entry name" value="YhdP"/>
    <property type="match status" value="2"/>
</dbReference>